<sequence length="364" mass="40820">MLELNTSRTLFIPAANAVSTSFDKSFMGEIQAHFFSTGLSLNTILAVLCTLAGVGVILGISKIAGHFSHKEPHFPASWISNTAALVHLLELAVSQRQKITLHFQGLHSEAARQGFVASFSEISKESLDLELSHFPENPKKWANRKIRCAFQLPRQSRPGHVDFFYFVTTSKQVTPIDNGMGLFSIQPPDHIEMGQKRLALRIAPPLQLVSGIALWPDKSDRQNPERSIVQLGRPALVYSPQQEEPLLTLINISAGGVRISMHSGLAHEMGLVLSRDKRFVVLFQLKDPDHKKKLNIWTICEIRNVFKDYETRSTELGMQFKKVGKINKNGKDIDWKAVPEDGIVSLGNWVAQRHLELYREKGLT</sequence>
<accession>A0A1T4W3P2</accession>
<gene>
    <name evidence="2" type="ORF">SAMN02745702_01557</name>
</gene>
<name>A0A1T4W3P2_9BACT</name>
<keyword evidence="1" id="KW-0812">Transmembrane</keyword>
<protein>
    <recommendedName>
        <fullName evidence="4">PilZ domain-containing protein</fullName>
    </recommendedName>
</protein>
<dbReference type="RefSeq" id="WP_144012583.1">
    <property type="nucleotide sequence ID" value="NZ_FUYA01000004.1"/>
</dbReference>
<feature type="transmembrane region" description="Helical" evidence="1">
    <location>
        <begin position="39"/>
        <end position="60"/>
    </location>
</feature>
<keyword evidence="1" id="KW-0472">Membrane</keyword>
<evidence type="ECO:0000256" key="1">
    <source>
        <dbReference type="SAM" id="Phobius"/>
    </source>
</evidence>
<evidence type="ECO:0000313" key="3">
    <source>
        <dbReference type="Proteomes" id="UP000189733"/>
    </source>
</evidence>
<reference evidence="2 3" key="1">
    <citation type="submission" date="2017-02" db="EMBL/GenBank/DDBJ databases">
        <authorList>
            <person name="Peterson S.W."/>
        </authorList>
    </citation>
    <scope>NUCLEOTIDE SEQUENCE [LARGE SCALE GENOMIC DNA]</scope>
    <source>
        <strain evidence="2 3">DSM 18034</strain>
    </source>
</reference>
<dbReference type="EMBL" id="FUYA01000004">
    <property type="protein sequence ID" value="SKA71807.1"/>
    <property type="molecule type" value="Genomic_DNA"/>
</dbReference>
<organism evidence="2 3">
    <name type="scientific">Desulfobaculum bizertense DSM 18034</name>
    <dbReference type="NCBI Taxonomy" id="1121442"/>
    <lineage>
        <taxon>Bacteria</taxon>
        <taxon>Pseudomonadati</taxon>
        <taxon>Thermodesulfobacteriota</taxon>
        <taxon>Desulfovibrionia</taxon>
        <taxon>Desulfovibrionales</taxon>
        <taxon>Desulfovibrionaceae</taxon>
        <taxon>Desulfobaculum</taxon>
    </lineage>
</organism>
<keyword evidence="3" id="KW-1185">Reference proteome</keyword>
<evidence type="ECO:0008006" key="4">
    <source>
        <dbReference type="Google" id="ProtNLM"/>
    </source>
</evidence>
<dbReference type="Proteomes" id="UP000189733">
    <property type="component" value="Unassembled WGS sequence"/>
</dbReference>
<evidence type="ECO:0000313" key="2">
    <source>
        <dbReference type="EMBL" id="SKA71807.1"/>
    </source>
</evidence>
<dbReference type="OrthoDB" id="5470063at2"/>
<proteinExistence type="predicted"/>
<dbReference type="AlphaFoldDB" id="A0A1T4W3P2"/>
<dbReference type="STRING" id="1121442.SAMN02745702_01557"/>
<keyword evidence="1" id="KW-1133">Transmembrane helix</keyword>